<reference evidence="1" key="1">
    <citation type="submission" date="2020-06" db="EMBL/GenBank/DDBJ databases">
        <authorList>
            <person name="Onetto C."/>
        </authorList>
    </citation>
    <scope>NUCLEOTIDE SEQUENCE</scope>
</reference>
<evidence type="ECO:0000313" key="1">
    <source>
        <dbReference type="EMBL" id="CAD0105914.1"/>
    </source>
</evidence>
<dbReference type="GO" id="GO:0005643">
    <property type="term" value="C:nuclear pore"/>
    <property type="evidence" value="ECO:0007669"/>
    <property type="project" value="InterPro"/>
</dbReference>
<comment type="caution">
    <text evidence="1">The sequence shown here is derived from an EMBL/GenBank/DDBJ whole genome shotgun (WGS) entry which is preliminary data.</text>
</comment>
<sequence length="128" mass="14013">MSHTNEGAAAILEAGLFSAVRDSQLFATDPDIGLDVDNVEALENFYRLLISMLRILTSCVVSRGSRNQHVLAQGRAFLTENRQCMQGVFKAAVREGPQVRPSIKQALEDLVGCFSALIHATDFVEVSF</sequence>
<evidence type="ECO:0000313" key="2">
    <source>
        <dbReference type="Proteomes" id="UP000745764"/>
    </source>
</evidence>
<proteinExistence type="predicted"/>
<keyword evidence="2" id="KW-1185">Reference proteome</keyword>
<dbReference type="Proteomes" id="UP000745764">
    <property type="component" value="Unassembled WGS sequence"/>
</dbReference>
<dbReference type="EMBL" id="CAINUL010000001">
    <property type="protein sequence ID" value="CAD0105914.1"/>
    <property type="molecule type" value="Genomic_DNA"/>
</dbReference>
<gene>
    <name evidence="1" type="ORF">AWRI4620_LOCUS169</name>
</gene>
<protein>
    <submittedName>
        <fullName evidence="1">Uncharacterized protein</fullName>
    </submittedName>
</protein>
<dbReference type="InterPro" id="IPR021827">
    <property type="entry name" value="Nup186/Nup192/Nup205"/>
</dbReference>
<name>A0A9N8PNF7_9PEZI</name>
<organism evidence="1 2">
    <name type="scientific">Aureobasidium uvarum</name>
    <dbReference type="NCBI Taxonomy" id="2773716"/>
    <lineage>
        <taxon>Eukaryota</taxon>
        <taxon>Fungi</taxon>
        <taxon>Dikarya</taxon>
        <taxon>Ascomycota</taxon>
        <taxon>Pezizomycotina</taxon>
        <taxon>Dothideomycetes</taxon>
        <taxon>Dothideomycetidae</taxon>
        <taxon>Dothideales</taxon>
        <taxon>Saccotheciaceae</taxon>
        <taxon>Aureobasidium</taxon>
    </lineage>
</organism>
<dbReference type="AlphaFoldDB" id="A0A9N8PNF7"/>
<dbReference type="Pfam" id="PF11894">
    <property type="entry name" value="Nup192"/>
    <property type="match status" value="1"/>
</dbReference>
<dbReference type="OrthoDB" id="2019644at2759"/>
<accession>A0A9N8PNF7</accession>